<dbReference type="WBParaSite" id="jg4784">
    <property type="protein sequence ID" value="jg4784"/>
    <property type="gene ID" value="jg4784"/>
</dbReference>
<keyword evidence="2" id="KW-1185">Reference proteome</keyword>
<dbReference type="Proteomes" id="UP000887574">
    <property type="component" value="Unplaced"/>
</dbReference>
<evidence type="ECO:0000313" key="2">
    <source>
        <dbReference type="Proteomes" id="UP000887574"/>
    </source>
</evidence>
<feature type="region of interest" description="Disordered" evidence="1">
    <location>
        <begin position="37"/>
        <end position="60"/>
    </location>
</feature>
<reference evidence="3" key="1">
    <citation type="submission" date="2022-11" db="UniProtKB">
        <authorList>
            <consortium name="WormBaseParasite"/>
        </authorList>
    </citation>
    <scope>IDENTIFICATION</scope>
</reference>
<protein>
    <submittedName>
        <fullName evidence="3">Uncharacterized protein</fullName>
    </submittedName>
</protein>
<evidence type="ECO:0000256" key="1">
    <source>
        <dbReference type="SAM" id="MobiDB-lite"/>
    </source>
</evidence>
<organism evidence="2 3">
    <name type="scientific">Ditylenchus dipsaci</name>
    <dbReference type="NCBI Taxonomy" id="166011"/>
    <lineage>
        <taxon>Eukaryota</taxon>
        <taxon>Metazoa</taxon>
        <taxon>Ecdysozoa</taxon>
        <taxon>Nematoda</taxon>
        <taxon>Chromadorea</taxon>
        <taxon>Rhabditida</taxon>
        <taxon>Tylenchina</taxon>
        <taxon>Tylenchomorpha</taxon>
        <taxon>Sphaerularioidea</taxon>
        <taxon>Anguinidae</taxon>
        <taxon>Anguininae</taxon>
        <taxon>Ditylenchus</taxon>
    </lineage>
</organism>
<evidence type="ECO:0000313" key="3">
    <source>
        <dbReference type="WBParaSite" id="jg4784"/>
    </source>
</evidence>
<proteinExistence type="predicted"/>
<accession>A0A915EC63</accession>
<sequence>MGTAGDQHMKLSGVQAGQSVCQTNTTYQNSLCSSIKPKSLEQKKRQKAGQRPTPLDGNGLALDKSSNALFPSSVLYSPDVFGFNVNTEGADTFKKLEPADNLAEESKLNSFYELLTPFEWSLSTAFSFETNHQEQ</sequence>
<name>A0A915EC63_9BILA</name>
<dbReference type="AlphaFoldDB" id="A0A915EC63"/>